<dbReference type="PRINTS" id="PR00474">
    <property type="entry name" value="GLU5KINASE"/>
</dbReference>
<dbReference type="KEGG" id="lck:HN018_13225"/>
<comment type="pathway">
    <text evidence="8">Amino-acid biosynthesis; L-proline biosynthesis; L-glutamate 5-semialdehyde from L-glutamate: step 1/2.</text>
</comment>
<keyword evidence="3 8" id="KW-0641">Proline biosynthesis</keyword>
<keyword evidence="6 8" id="KW-0418">Kinase</keyword>
<keyword evidence="5 8" id="KW-0547">Nucleotide-binding</keyword>
<dbReference type="SUPFAM" id="SSF53633">
    <property type="entry name" value="Carbamate kinase-like"/>
    <property type="match status" value="1"/>
</dbReference>
<evidence type="ECO:0000256" key="6">
    <source>
        <dbReference type="ARBA" id="ARBA00022777"/>
    </source>
</evidence>
<gene>
    <name evidence="8" type="primary">proB</name>
    <name evidence="10" type="ORF">HN018_13225</name>
</gene>
<feature type="binding site" evidence="8">
    <location>
        <position position="161"/>
    </location>
    <ligand>
        <name>substrate</name>
    </ligand>
</feature>
<keyword evidence="11" id="KW-1185">Reference proteome</keyword>
<comment type="catalytic activity">
    <reaction evidence="8">
        <text>L-glutamate + ATP = L-glutamyl 5-phosphate + ADP</text>
        <dbReference type="Rhea" id="RHEA:14877"/>
        <dbReference type="ChEBI" id="CHEBI:29985"/>
        <dbReference type="ChEBI" id="CHEBI:30616"/>
        <dbReference type="ChEBI" id="CHEBI:58274"/>
        <dbReference type="ChEBI" id="CHEBI:456216"/>
        <dbReference type="EC" id="2.7.2.11"/>
    </reaction>
</comment>
<dbReference type="InterPro" id="IPR001057">
    <property type="entry name" value="Glu/AcGlu_kinase"/>
</dbReference>
<dbReference type="SMART" id="SM00359">
    <property type="entry name" value="PUA"/>
    <property type="match status" value="1"/>
</dbReference>
<dbReference type="InterPro" id="IPR001048">
    <property type="entry name" value="Asp/Glu/Uridylate_kinase"/>
</dbReference>
<dbReference type="Gene3D" id="2.30.130.10">
    <property type="entry name" value="PUA domain"/>
    <property type="match status" value="1"/>
</dbReference>
<dbReference type="SUPFAM" id="SSF88697">
    <property type="entry name" value="PUA domain-like"/>
    <property type="match status" value="1"/>
</dbReference>
<keyword evidence="2 8" id="KW-0028">Amino-acid biosynthesis</keyword>
<dbReference type="GO" id="GO:0055129">
    <property type="term" value="P:L-proline biosynthetic process"/>
    <property type="evidence" value="ECO:0007669"/>
    <property type="project" value="UniProtKB-UniRule"/>
</dbReference>
<dbReference type="InterPro" id="IPR005715">
    <property type="entry name" value="Glu_5kinase/COase_Synthase"/>
</dbReference>
<organism evidence="10 11">
    <name type="scientific">Lichenicola cladoniae</name>
    <dbReference type="NCBI Taxonomy" id="1484109"/>
    <lineage>
        <taxon>Bacteria</taxon>
        <taxon>Pseudomonadati</taxon>
        <taxon>Pseudomonadota</taxon>
        <taxon>Alphaproteobacteria</taxon>
        <taxon>Acetobacterales</taxon>
        <taxon>Acetobacteraceae</taxon>
        <taxon>Lichenicola</taxon>
    </lineage>
</organism>
<dbReference type="PANTHER" id="PTHR43654">
    <property type="entry name" value="GLUTAMATE 5-KINASE"/>
    <property type="match status" value="1"/>
</dbReference>
<proteinExistence type="inferred from homology"/>
<dbReference type="RefSeq" id="WP_171836593.1">
    <property type="nucleotide sequence ID" value="NZ_CP053708.1"/>
</dbReference>
<feature type="domain" description="PUA" evidence="9">
    <location>
        <begin position="288"/>
        <end position="370"/>
    </location>
</feature>
<dbReference type="InterPro" id="IPR011529">
    <property type="entry name" value="Glu_5kinase"/>
</dbReference>
<dbReference type="InterPro" id="IPR015947">
    <property type="entry name" value="PUA-like_sf"/>
</dbReference>
<dbReference type="GO" id="GO:0004349">
    <property type="term" value="F:glutamate 5-kinase activity"/>
    <property type="evidence" value="ECO:0007669"/>
    <property type="project" value="UniProtKB-UniRule"/>
</dbReference>
<feature type="binding site" evidence="8">
    <location>
        <begin position="223"/>
        <end position="229"/>
    </location>
    <ligand>
        <name>ATP</name>
        <dbReference type="ChEBI" id="CHEBI:30616"/>
    </ligand>
</feature>
<dbReference type="GO" id="GO:0003723">
    <property type="term" value="F:RNA binding"/>
    <property type="evidence" value="ECO:0007669"/>
    <property type="project" value="InterPro"/>
</dbReference>
<comment type="similarity">
    <text evidence="8">Belongs to the glutamate 5-kinase family.</text>
</comment>
<dbReference type="Proteomes" id="UP000500767">
    <property type="component" value="Chromosome"/>
</dbReference>
<dbReference type="FunFam" id="3.40.1160.10:FF:000018">
    <property type="entry name" value="Glutamate 5-kinase"/>
    <property type="match status" value="1"/>
</dbReference>
<dbReference type="EC" id="2.7.2.11" evidence="8"/>
<dbReference type="InterPro" id="IPR036974">
    <property type="entry name" value="PUA_sf"/>
</dbReference>
<feature type="binding site" evidence="8">
    <location>
        <position position="62"/>
    </location>
    <ligand>
        <name>substrate</name>
    </ligand>
</feature>
<evidence type="ECO:0000256" key="7">
    <source>
        <dbReference type="ARBA" id="ARBA00022840"/>
    </source>
</evidence>
<dbReference type="GO" id="GO:0005524">
    <property type="term" value="F:ATP binding"/>
    <property type="evidence" value="ECO:0007669"/>
    <property type="project" value="UniProtKB-KW"/>
</dbReference>
<dbReference type="PIRSF" id="PIRSF000729">
    <property type="entry name" value="GK"/>
    <property type="match status" value="1"/>
</dbReference>
<evidence type="ECO:0000256" key="3">
    <source>
        <dbReference type="ARBA" id="ARBA00022650"/>
    </source>
</evidence>
<dbReference type="HAMAP" id="MF_00456">
    <property type="entry name" value="ProB"/>
    <property type="match status" value="1"/>
</dbReference>
<dbReference type="GO" id="GO:0005829">
    <property type="term" value="C:cytosol"/>
    <property type="evidence" value="ECO:0007669"/>
    <property type="project" value="TreeGrafter"/>
</dbReference>
<evidence type="ECO:0000256" key="1">
    <source>
        <dbReference type="ARBA" id="ARBA00022490"/>
    </source>
</evidence>
<feature type="binding site" evidence="8">
    <location>
        <position position="21"/>
    </location>
    <ligand>
        <name>ATP</name>
        <dbReference type="ChEBI" id="CHEBI:30616"/>
    </ligand>
</feature>
<dbReference type="Pfam" id="PF01472">
    <property type="entry name" value="PUA"/>
    <property type="match status" value="1"/>
</dbReference>
<evidence type="ECO:0000256" key="5">
    <source>
        <dbReference type="ARBA" id="ARBA00022741"/>
    </source>
</evidence>
<dbReference type="Pfam" id="PF00696">
    <property type="entry name" value="AA_kinase"/>
    <property type="match status" value="1"/>
</dbReference>
<dbReference type="UniPathway" id="UPA00098">
    <property type="reaction ID" value="UER00359"/>
</dbReference>
<keyword evidence="4 8" id="KW-0808">Transferase</keyword>
<comment type="function">
    <text evidence="8">Catalyzes the transfer of a phosphate group to glutamate to form L-glutamate 5-phosphate.</text>
</comment>
<keyword evidence="1 8" id="KW-0963">Cytoplasm</keyword>
<dbReference type="CDD" id="cd21157">
    <property type="entry name" value="PUA_G5K"/>
    <property type="match status" value="1"/>
</dbReference>
<feature type="binding site" evidence="8">
    <location>
        <begin position="181"/>
        <end position="182"/>
    </location>
    <ligand>
        <name>ATP</name>
        <dbReference type="ChEBI" id="CHEBI:30616"/>
    </ligand>
</feature>
<evidence type="ECO:0000259" key="9">
    <source>
        <dbReference type="SMART" id="SM00359"/>
    </source>
</evidence>
<feature type="binding site" evidence="8">
    <location>
        <position position="149"/>
    </location>
    <ligand>
        <name>substrate</name>
    </ligand>
</feature>
<dbReference type="PANTHER" id="PTHR43654:SF1">
    <property type="entry name" value="ISOPENTENYL PHOSPHATE KINASE"/>
    <property type="match status" value="1"/>
</dbReference>
<dbReference type="CDD" id="cd04242">
    <property type="entry name" value="AAK_G5K_ProB"/>
    <property type="match status" value="1"/>
</dbReference>
<dbReference type="EMBL" id="CP053708">
    <property type="protein sequence ID" value="QKE90872.1"/>
    <property type="molecule type" value="Genomic_DNA"/>
</dbReference>
<evidence type="ECO:0000313" key="10">
    <source>
        <dbReference type="EMBL" id="QKE90872.1"/>
    </source>
</evidence>
<dbReference type="InterPro" id="IPR036393">
    <property type="entry name" value="AceGlu_kinase-like_sf"/>
</dbReference>
<dbReference type="InterPro" id="IPR002478">
    <property type="entry name" value="PUA"/>
</dbReference>
<name>A0A6M8HRB1_9PROT</name>
<sequence>MSAPAGVMLPNVGQARRLVVKIGSTLVVDAEAACPRADWLDGVAADIAALRARGVEVIVVSSGAIALARHTLGLVRPVLRLEEKQAAAAVGQIRLAHAWSMALSAHGLVAAQLLLTPGDTEDRRRYLNARATLSTLLGLGCIPVINENDTIATAEIRFGDNDRLAARVAEMIQADQLVLLSDIDGLYTADPRRQPDARHIPVVRALTPEIEAMGGAPPPGYSSGGMRTKLLAAGIATRAGCAMAIGLGAIDHPLQALSDGARCTWFLPLPEGRSARKRWIAGSLQPAGSLVIDGGAADALARGSSLLPAGVSSVDGTFERGDLVLILSRTQQLLGRGLTAYGSADAARIIGHRSDAIEALLGWRGRDEMIHRDDLVLDASPTGPSGRS</sequence>
<dbReference type="FunFam" id="2.30.130.10:FF:000007">
    <property type="entry name" value="Glutamate 5-kinase"/>
    <property type="match status" value="1"/>
</dbReference>
<dbReference type="Gene3D" id="3.40.1160.10">
    <property type="entry name" value="Acetylglutamate kinase-like"/>
    <property type="match status" value="2"/>
</dbReference>
<dbReference type="AlphaFoldDB" id="A0A6M8HRB1"/>
<protein>
    <recommendedName>
        <fullName evidence="8">Glutamate 5-kinase</fullName>
        <ecNumber evidence="8">2.7.2.11</ecNumber>
    </recommendedName>
    <alternativeName>
        <fullName evidence="8">Gamma-glutamyl kinase</fullName>
        <shortName evidence="8">GK</shortName>
    </alternativeName>
</protein>
<reference evidence="10 11" key="1">
    <citation type="journal article" date="2014" name="World J. Microbiol. Biotechnol.">
        <title>Biodiversity and physiological characteristics of Antarctic and Arctic lichens-associated bacteria.</title>
        <authorList>
            <person name="Lee Y.M."/>
            <person name="Kim E.H."/>
            <person name="Lee H.K."/>
            <person name="Hong S.G."/>
        </authorList>
    </citation>
    <scope>NUCLEOTIDE SEQUENCE [LARGE SCALE GENOMIC DNA]</scope>
    <source>
        <strain evidence="10 11">PAMC 26569</strain>
    </source>
</reference>
<evidence type="ECO:0000256" key="8">
    <source>
        <dbReference type="HAMAP-Rule" id="MF_00456"/>
    </source>
</evidence>
<dbReference type="InterPro" id="IPR041739">
    <property type="entry name" value="G5K_ProB"/>
</dbReference>
<dbReference type="PROSITE" id="PS50890">
    <property type="entry name" value="PUA"/>
    <property type="match status" value="1"/>
</dbReference>
<keyword evidence="7 8" id="KW-0067">ATP-binding</keyword>
<comment type="subcellular location">
    <subcellularLocation>
        <location evidence="8">Cytoplasm</location>
    </subcellularLocation>
</comment>
<dbReference type="NCBIfam" id="TIGR01027">
    <property type="entry name" value="proB"/>
    <property type="match status" value="1"/>
</dbReference>
<evidence type="ECO:0000256" key="2">
    <source>
        <dbReference type="ARBA" id="ARBA00022605"/>
    </source>
</evidence>
<evidence type="ECO:0000313" key="11">
    <source>
        <dbReference type="Proteomes" id="UP000500767"/>
    </source>
</evidence>
<evidence type="ECO:0000256" key="4">
    <source>
        <dbReference type="ARBA" id="ARBA00022679"/>
    </source>
</evidence>
<accession>A0A6M8HRB1</accession>